<dbReference type="InterPro" id="IPR004771">
    <property type="entry name" value="K/H_exchanger"/>
</dbReference>
<dbReference type="InterPro" id="IPR006153">
    <property type="entry name" value="Cation/H_exchanger_TM"/>
</dbReference>
<evidence type="ECO:0000256" key="1">
    <source>
        <dbReference type="ARBA" id="ARBA00004127"/>
    </source>
</evidence>
<reference evidence="14 15" key="2">
    <citation type="submission" date="2020-01" db="EMBL/GenBank/DDBJ databases">
        <title>Microvirga sp. nov., an arsenate reduction bacterium isolated from Tibet hotspring sediments.</title>
        <authorList>
            <person name="Xian W.-D."/>
            <person name="Li W.-J."/>
        </authorList>
    </citation>
    <scope>NUCLEOTIDE SEQUENCE [LARGE SCALE GENOMIC DNA]</scope>
    <source>
        <strain evidence="14 15">KCTC 23863</strain>
    </source>
</reference>
<dbReference type="PRINTS" id="PR00335">
    <property type="entry name" value="KUPTAKETRKA"/>
</dbReference>
<feature type="transmembrane region" description="Helical" evidence="12">
    <location>
        <begin position="91"/>
        <end position="113"/>
    </location>
</feature>
<feature type="transmembrane region" description="Helical" evidence="12">
    <location>
        <begin position="119"/>
        <end position="136"/>
    </location>
</feature>
<dbReference type="Gene3D" id="1.20.1530.20">
    <property type="match status" value="1"/>
</dbReference>
<dbReference type="GO" id="GO:0005886">
    <property type="term" value="C:plasma membrane"/>
    <property type="evidence" value="ECO:0007669"/>
    <property type="project" value="InterPro"/>
</dbReference>
<keyword evidence="4" id="KW-0050">Antiport</keyword>
<dbReference type="OrthoDB" id="9781411at2"/>
<evidence type="ECO:0000256" key="3">
    <source>
        <dbReference type="ARBA" id="ARBA00022448"/>
    </source>
</evidence>
<feature type="domain" description="RCK N-terminal" evidence="13">
    <location>
        <begin position="412"/>
        <end position="528"/>
    </location>
</feature>
<evidence type="ECO:0000256" key="7">
    <source>
        <dbReference type="ARBA" id="ARBA00022692"/>
    </source>
</evidence>
<dbReference type="Pfam" id="PF02254">
    <property type="entry name" value="TrkA_N"/>
    <property type="match status" value="1"/>
</dbReference>
<keyword evidence="6" id="KW-0633">Potassium transport</keyword>
<dbReference type="PANTHER" id="PTHR46157">
    <property type="entry name" value="K(+) EFFLUX ANTIPORTER 3, CHLOROPLASTIC"/>
    <property type="match status" value="1"/>
</dbReference>
<dbReference type="InterPro" id="IPR006036">
    <property type="entry name" value="K_uptake_TrkA"/>
</dbReference>
<dbReference type="RefSeq" id="WP_160886848.1">
    <property type="nucleotide sequence ID" value="NZ_WURB01000019.1"/>
</dbReference>
<feature type="transmembrane region" description="Helical" evidence="12">
    <location>
        <begin position="302"/>
        <end position="325"/>
    </location>
</feature>
<dbReference type="Gene3D" id="3.40.50.720">
    <property type="entry name" value="NAD(P)-binding Rossmann-like Domain"/>
    <property type="match status" value="1"/>
</dbReference>
<evidence type="ECO:0000313" key="15">
    <source>
        <dbReference type="Proteomes" id="UP000436483"/>
    </source>
</evidence>
<dbReference type="SUPFAM" id="SSF51735">
    <property type="entry name" value="NAD(P)-binding Rossmann-fold domains"/>
    <property type="match status" value="1"/>
</dbReference>
<keyword evidence="8" id="KW-0630">Potassium</keyword>
<evidence type="ECO:0000256" key="8">
    <source>
        <dbReference type="ARBA" id="ARBA00022958"/>
    </source>
</evidence>
<comment type="similarity">
    <text evidence="2">Belongs to the monovalent cation:proton antiporter 2 (CPA2) transporter (TC 2.A.37) family.</text>
</comment>
<keyword evidence="15" id="KW-1185">Reference proteome</keyword>
<sequence length="616" mass="64991">MANPASHVSFLPPILTFCGAAVIAVPIFRFFGLSAVLGYLAAGIAIGPSGLSLVGDPGTVATVAELGVVLLLFIIGLELKLSHLWSMKRDIFGLGFAQMAITALCLGGAALAIGFGPKASVVIGIAVALSATAIALQMLEERNDLQTPYGQRSFAILLFQDLSVVPILAILPLLSSGIATAESSILERLLAAGEAAAAIAAVVLVGRYGLNPFFRILARTGSREVMTASALLVVLGAALLMEEVGLSMAMGAFLAGLLLAESNFRHQLEADIEPFRGMLLGLFFMSVGMSIDLALVQRQWTLLALAAPLVIAGKTILITVLSRLFGATWREGLRSGTLLCTAGEFAFVLLPVATGAGLMSQGDAQTVTALAAITMLLGPVFSTLVERALLSRPERAEASGMVDLMGQEGELSSRVLVIGFGRFGQIVNQVLLSQNIDATVIDSNVERVRDAARFGLKIYYGDGTRLDVLRAAGAEKAEMICVCTDNPETTERIAEIIHGNFPNARSFVRAFDRIHAVRLLKIGIDYQIRETFESAIVFGRSALEELGVEAETAAGAALDVRKRDIARLFLQKEIGASYGTELVVGARITPEPLTSPTGKAKALSPETRDILGEGAL</sequence>
<evidence type="ECO:0000256" key="6">
    <source>
        <dbReference type="ARBA" id="ARBA00022538"/>
    </source>
</evidence>
<feature type="transmembrane region" description="Helical" evidence="12">
    <location>
        <begin position="35"/>
        <end position="54"/>
    </location>
</feature>
<dbReference type="GO" id="GO:1902600">
    <property type="term" value="P:proton transmembrane transport"/>
    <property type="evidence" value="ECO:0007669"/>
    <property type="project" value="InterPro"/>
</dbReference>
<protein>
    <submittedName>
        <fullName evidence="14">Potassium transporter TrkA</fullName>
    </submittedName>
</protein>
<evidence type="ECO:0000259" key="13">
    <source>
        <dbReference type="PROSITE" id="PS51201"/>
    </source>
</evidence>
<feature type="transmembrane region" description="Helical" evidence="12">
    <location>
        <begin position="364"/>
        <end position="385"/>
    </location>
</feature>
<comment type="caution">
    <text evidence="14">The sequence shown here is derived from an EMBL/GenBank/DDBJ whole genome shotgun (WGS) entry which is preliminary data.</text>
</comment>
<proteinExistence type="inferred from homology"/>
<evidence type="ECO:0000256" key="12">
    <source>
        <dbReference type="SAM" id="Phobius"/>
    </source>
</evidence>
<keyword evidence="10" id="KW-0406">Ion transport</keyword>
<dbReference type="EMBL" id="WURB01000019">
    <property type="protein sequence ID" value="MXQ13656.1"/>
    <property type="molecule type" value="Genomic_DNA"/>
</dbReference>
<dbReference type="GO" id="GO:0015079">
    <property type="term" value="F:potassium ion transmembrane transporter activity"/>
    <property type="evidence" value="ECO:0007669"/>
    <property type="project" value="InterPro"/>
</dbReference>
<keyword evidence="9 12" id="KW-1133">Transmembrane helix</keyword>
<dbReference type="InterPro" id="IPR038770">
    <property type="entry name" value="Na+/solute_symporter_sf"/>
</dbReference>
<name>A0A7X3SQK4_9HYPH</name>
<feature type="transmembrane region" description="Helical" evidence="12">
    <location>
        <begin position="157"/>
        <end position="178"/>
    </location>
</feature>
<evidence type="ECO:0000256" key="5">
    <source>
        <dbReference type="ARBA" id="ARBA00022475"/>
    </source>
</evidence>
<dbReference type="Pfam" id="PF00999">
    <property type="entry name" value="Na_H_Exchanger"/>
    <property type="match status" value="1"/>
</dbReference>
<keyword evidence="11 12" id="KW-0472">Membrane</keyword>
<feature type="transmembrane region" description="Helical" evidence="12">
    <location>
        <begin position="60"/>
        <end position="79"/>
    </location>
</feature>
<evidence type="ECO:0000313" key="14">
    <source>
        <dbReference type="EMBL" id="MXQ13656.1"/>
    </source>
</evidence>
<dbReference type="AlphaFoldDB" id="A0A7X3SQK4"/>
<dbReference type="GO" id="GO:0015297">
    <property type="term" value="F:antiporter activity"/>
    <property type="evidence" value="ECO:0007669"/>
    <property type="project" value="UniProtKB-KW"/>
</dbReference>
<dbReference type="Proteomes" id="UP000436483">
    <property type="component" value="Unassembled WGS sequence"/>
</dbReference>
<keyword evidence="7 12" id="KW-0812">Transmembrane</keyword>
<evidence type="ECO:0000256" key="2">
    <source>
        <dbReference type="ARBA" id="ARBA00005551"/>
    </source>
</evidence>
<feature type="transmembrane region" description="Helical" evidence="12">
    <location>
        <begin position="276"/>
        <end position="296"/>
    </location>
</feature>
<dbReference type="PANTHER" id="PTHR46157:SF8">
    <property type="entry name" value="GLUTATHIONE-REGULATED POTASSIUM-EFFLUX SYSTEM PROTEIN"/>
    <property type="match status" value="1"/>
</dbReference>
<evidence type="ECO:0000256" key="9">
    <source>
        <dbReference type="ARBA" id="ARBA00022989"/>
    </source>
</evidence>
<dbReference type="NCBIfam" id="TIGR00932">
    <property type="entry name" value="2a37"/>
    <property type="match status" value="1"/>
</dbReference>
<keyword evidence="5" id="KW-1003">Cell membrane</keyword>
<dbReference type="InterPro" id="IPR003148">
    <property type="entry name" value="RCK_N"/>
</dbReference>
<organism evidence="14 15">
    <name type="scientific">Microvirga makkahensis</name>
    <dbReference type="NCBI Taxonomy" id="1128670"/>
    <lineage>
        <taxon>Bacteria</taxon>
        <taxon>Pseudomonadati</taxon>
        <taxon>Pseudomonadota</taxon>
        <taxon>Alphaproteobacteria</taxon>
        <taxon>Hyphomicrobiales</taxon>
        <taxon>Methylobacteriaceae</taxon>
        <taxon>Microvirga</taxon>
    </lineage>
</organism>
<evidence type="ECO:0000256" key="4">
    <source>
        <dbReference type="ARBA" id="ARBA00022449"/>
    </source>
</evidence>
<dbReference type="FunFam" id="3.40.50.720:FF:000036">
    <property type="entry name" value="Glutathione-regulated potassium-efflux system protein KefB"/>
    <property type="match status" value="1"/>
</dbReference>
<dbReference type="PROSITE" id="PS51201">
    <property type="entry name" value="RCK_N"/>
    <property type="match status" value="1"/>
</dbReference>
<dbReference type="InterPro" id="IPR036291">
    <property type="entry name" value="NAD(P)-bd_dom_sf"/>
</dbReference>
<reference evidence="14 15" key="1">
    <citation type="submission" date="2019-12" db="EMBL/GenBank/DDBJ databases">
        <authorList>
            <person name="Yuan C.-G."/>
        </authorList>
    </citation>
    <scope>NUCLEOTIDE SEQUENCE [LARGE SCALE GENOMIC DNA]</scope>
    <source>
        <strain evidence="14 15">KCTC 23863</strain>
    </source>
</reference>
<keyword evidence="3" id="KW-0813">Transport</keyword>
<accession>A0A7X3SQK4</accession>
<comment type="subcellular location">
    <subcellularLocation>
        <location evidence="1">Endomembrane system</location>
        <topology evidence="1">Multi-pass membrane protein</topology>
    </subcellularLocation>
</comment>
<dbReference type="GO" id="GO:0012505">
    <property type="term" value="C:endomembrane system"/>
    <property type="evidence" value="ECO:0007669"/>
    <property type="project" value="UniProtKB-SubCell"/>
</dbReference>
<evidence type="ECO:0000256" key="11">
    <source>
        <dbReference type="ARBA" id="ARBA00023136"/>
    </source>
</evidence>
<evidence type="ECO:0000256" key="10">
    <source>
        <dbReference type="ARBA" id="ARBA00023065"/>
    </source>
</evidence>
<feature type="transmembrane region" description="Helical" evidence="12">
    <location>
        <begin position="337"/>
        <end position="358"/>
    </location>
</feature>
<feature type="transmembrane region" description="Helical" evidence="12">
    <location>
        <begin position="6"/>
        <end position="28"/>
    </location>
</feature>
<feature type="transmembrane region" description="Helical" evidence="12">
    <location>
        <begin position="190"/>
        <end position="210"/>
    </location>
</feature>
<gene>
    <name evidence="14" type="ORF">GR328_19790</name>
</gene>